<gene>
    <name evidence="3" type="ORF">AB5J56_23480</name>
</gene>
<evidence type="ECO:0000313" key="3">
    <source>
        <dbReference type="EMBL" id="XDQ27494.1"/>
    </source>
</evidence>
<evidence type="ECO:0000256" key="1">
    <source>
        <dbReference type="SAM" id="MobiDB-lite"/>
    </source>
</evidence>
<dbReference type="EMBL" id="CP163435">
    <property type="protein sequence ID" value="XDQ27494.1"/>
    <property type="molecule type" value="Genomic_DNA"/>
</dbReference>
<feature type="compositionally biased region" description="Polar residues" evidence="1">
    <location>
        <begin position="114"/>
        <end position="131"/>
    </location>
</feature>
<dbReference type="AlphaFoldDB" id="A0AB39PAU9"/>
<keyword evidence="2" id="KW-0812">Transmembrane</keyword>
<keyword evidence="2" id="KW-0472">Membrane</keyword>
<name>A0AB39PAU9_9ACTN</name>
<evidence type="ECO:0000256" key="2">
    <source>
        <dbReference type="SAM" id="Phobius"/>
    </source>
</evidence>
<keyword evidence="2" id="KW-1133">Transmembrane helix</keyword>
<proteinExistence type="predicted"/>
<feature type="region of interest" description="Disordered" evidence="1">
    <location>
        <begin position="114"/>
        <end position="138"/>
    </location>
</feature>
<organism evidence="3">
    <name type="scientific">Streptomyces sp. R21</name>
    <dbReference type="NCBI Taxonomy" id="3238627"/>
    <lineage>
        <taxon>Bacteria</taxon>
        <taxon>Bacillati</taxon>
        <taxon>Actinomycetota</taxon>
        <taxon>Actinomycetes</taxon>
        <taxon>Kitasatosporales</taxon>
        <taxon>Streptomycetaceae</taxon>
        <taxon>Streptomyces</taxon>
    </lineage>
</organism>
<sequence>METPLLILLGAAGGSLRGFLDAYSQVMTWRTARLNYRKSPSTENPEPPLLRDYFDPFPDLMMALGNVALGAIIAGLFAMQGQITGAYAAVAVGLSAPALLNQIGQIPAVNSAVTGTPQAGPTDPSSPTISEASPEGAQ</sequence>
<protein>
    <submittedName>
        <fullName evidence="3">Uncharacterized protein</fullName>
    </submittedName>
</protein>
<reference evidence="3" key="1">
    <citation type="submission" date="2024-07" db="EMBL/GenBank/DDBJ databases">
        <authorList>
            <person name="Yu S.T."/>
        </authorList>
    </citation>
    <scope>NUCLEOTIDE SEQUENCE</scope>
    <source>
        <strain evidence="3">R21</strain>
    </source>
</reference>
<dbReference type="RefSeq" id="WP_369234740.1">
    <property type="nucleotide sequence ID" value="NZ_CP163435.1"/>
</dbReference>
<feature type="transmembrane region" description="Helical" evidence="2">
    <location>
        <begin position="60"/>
        <end position="79"/>
    </location>
</feature>
<accession>A0AB39PAU9</accession>